<comment type="catalytic activity">
    <reaction evidence="9">
        <text>a lipid X + a UDP-2-N,3-O-bis[(3R)-3-hydroxyacyl]-alpha-D-glucosamine = a lipid A disaccharide + UDP + H(+)</text>
        <dbReference type="Rhea" id="RHEA:67828"/>
        <dbReference type="ChEBI" id="CHEBI:15378"/>
        <dbReference type="ChEBI" id="CHEBI:58223"/>
        <dbReference type="ChEBI" id="CHEBI:137748"/>
        <dbReference type="ChEBI" id="CHEBI:176338"/>
        <dbReference type="ChEBI" id="CHEBI:176343"/>
        <dbReference type="EC" id="2.4.1.182"/>
    </reaction>
</comment>
<dbReference type="KEGG" id="add:HUW48_21125"/>
<evidence type="ECO:0000256" key="10">
    <source>
        <dbReference type="NCBIfam" id="TIGR00215"/>
    </source>
</evidence>
<evidence type="ECO:0000256" key="3">
    <source>
        <dbReference type="ARBA" id="ARBA00020902"/>
    </source>
</evidence>
<dbReference type="EC" id="2.4.1.182" evidence="2 10"/>
<proteinExistence type="predicted"/>
<dbReference type="Pfam" id="PF02684">
    <property type="entry name" value="LpxB"/>
    <property type="match status" value="1"/>
</dbReference>
<dbReference type="SUPFAM" id="SSF53756">
    <property type="entry name" value="UDP-Glycosyltransferase/glycogen phosphorylase"/>
    <property type="match status" value="1"/>
</dbReference>
<evidence type="ECO:0000256" key="6">
    <source>
        <dbReference type="ARBA" id="ARBA00022676"/>
    </source>
</evidence>
<dbReference type="InterPro" id="IPR003835">
    <property type="entry name" value="Glyco_trans_19"/>
</dbReference>
<keyword evidence="5" id="KW-0441">Lipid A biosynthesis</keyword>
<evidence type="ECO:0000256" key="5">
    <source>
        <dbReference type="ARBA" id="ARBA00022556"/>
    </source>
</evidence>
<dbReference type="GO" id="GO:0008915">
    <property type="term" value="F:lipid-A-disaccharide synthase activity"/>
    <property type="evidence" value="ECO:0007669"/>
    <property type="project" value="UniProtKB-UniRule"/>
</dbReference>
<evidence type="ECO:0000256" key="2">
    <source>
        <dbReference type="ARBA" id="ARBA00012687"/>
    </source>
</evidence>
<protein>
    <recommendedName>
        <fullName evidence="3 10">Lipid-A-disaccharide synthase</fullName>
        <ecNumber evidence="2 10">2.4.1.182</ecNumber>
    </recommendedName>
</protein>
<accession>A0A7L7LBZ5</accession>
<organism evidence="11 12">
    <name type="scientific">Adhaeribacter radiodurans</name>
    <dbReference type="NCBI Taxonomy" id="2745197"/>
    <lineage>
        <taxon>Bacteria</taxon>
        <taxon>Pseudomonadati</taxon>
        <taxon>Bacteroidota</taxon>
        <taxon>Cytophagia</taxon>
        <taxon>Cytophagales</taxon>
        <taxon>Hymenobacteraceae</taxon>
        <taxon>Adhaeribacter</taxon>
    </lineage>
</organism>
<sequence>MKYYLIAGERSGDLHAAKLMQELQKQDTNAEFRYWGGDMMEATGGYLVRHYRELAFMGFKEAITNLFKIVRFLRECKADILAYQPDVVILVDYAGFNLRIAKFAKANGLKVFYYISPKIWAWNQGRVHTIKKLVDRMFVIMPFEADFYQQFDYKVDYIGNPIADLVSAHQANPSFRQQNNLVNKPIIAILPGSRKQEIEAILSVMLSVVSDFPEYQFVIAAVSNLNPEYYRNIEKKDNVSVVTNQTYDLLANAQASLVTSGTATLETALFNVPQVVCYSTSALSYWIARAVIKVPYISLVNLIAGKPVVKELIQNDLNSRNIIAELRKITKDDAVIQQQKGDYQDLRNLLGEAKSAAKAAELMVNYLSLDAGH</sequence>
<reference evidence="11 12" key="1">
    <citation type="submission" date="2020-06" db="EMBL/GenBank/DDBJ databases">
        <authorList>
            <person name="Hwang Y.J."/>
        </authorList>
    </citation>
    <scope>NUCLEOTIDE SEQUENCE [LARGE SCALE GENOMIC DNA]</scope>
    <source>
        <strain evidence="11 12">KUDC8001</strain>
    </source>
</reference>
<dbReference type="AlphaFoldDB" id="A0A7L7LBZ5"/>
<dbReference type="NCBIfam" id="TIGR00215">
    <property type="entry name" value="lpxB"/>
    <property type="match status" value="1"/>
</dbReference>
<evidence type="ECO:0000256" key="1">
    <source>
        <dbReference type="ARBA" id="ARBA00002056"/>
    </source>
</evidence>
<keyword evidence="12" id="KW-1185">Reference proteome</keyword>
<dbReference type="EMBL" id="CP055153">
    <property type="protein sequence ID" value="QMU30368.1"/>
    <property type="molecule type" value="Genomic_DNA"/>
</dbReference>
<keyword evidence="7 11" id="KW-0808">Transferase</keyword>
<keyword evidence="6 11" id="KW-0328">Glycosyltransferase</keyword>
<dbReference type="PANTHER" id="PTHR30372:SF4">
    <property type="entry name" value="LIPID-A-DISACCHARIDE SYNTHASE, MITOCHONDRIAL-RELATED"/>
    <property type="match status" value="1"/>
</dbReference>
<gene>
    <name evidence="11" type="primary">lpxB</name>
    <name evidence="11" type="ORF">HUW48_21125</name>
</gene>
<evidence type="ECO:0000313" key="11">
    <source>
        <dbReference type="EMBL" id="QMU30368.1"/>
    </source>
</evidence>
<dbReference type="PANTHER" id="PTHR30372">
    <property type="entry name" value="LIPID-A-DISACCHARIDE SYNTHASE"/>
    <property type="match status" value="1"/>
</dbReference>
<dbReference type="GO" id="GO:0009245">
    <property type="term" value="P:lipid A biosynthetic process"/>
    <property type="evidence" value="ECO:0007669"/>
    <property type="project" value="UniProtKB-UniRule"/>
</dbReference>
<dbReference type="GO" id="GO:0005543">
    <property type="term" value="F:phospholipid binding"/>
    <property type="evidence" value="ECO:0007669"/>
    <property type="project" value="TreeGrafter"/>
</dbReference>
<evidence type="ECO:0000256" key="9">
    <source>
        <dbReference type="ARBA" id="ARBA00048975"/>
    </source>
</evidence>
<evidence type="ECO:0000256" key="8">
    <source>
        <dbReference type="ARBA" id="ARBA00023098"/>
    </source>
</evidence>
<dbReference type="Proteomes" id="UP000514509">
    <property type="component" value="Chromosome"/>
</dbReference>
<dbReference type="GO" id="GO:0016020">
    <property type="term" value="C:membrane"/>
    <property type="evidence" value="ECO:0007669"/>
    <property type="project" value="GOC"/>
</dbReference>
<dbReference type="RefSeq" id="WP_182412815.1">
    <property type="nucleotide sequence ID" value="NZ_CP055153.1"/>
</dbReference>
<name>A0A7L7LBZ5_9BACT</name>
<keyword evidence="8" id="KW-0443">Lipid metabolism</keyword>
<evidence type="ECO:0000256" key="4">
    <source>
        <dbReference type="ARBA" id="ARBA00022516"/>
    </source>
</evidence>
<evidence type="ECO:0000313" key="12">
    <source>
        <dbReference type="Proteomes" id="UP000514509"/>
    </source>
</evidence>
<comment type="function">
    <text evidence="1">Condensation of UDP-2,3-diacylglucosamine and 2,3-diacylglucosamine-1-phosphate to form lipid A disaccharide, a precursor of lipid A, a phosphorylated glycolipid that anchors the lipopolysaccharide to the outer membrane of the cell.</text>
</comment>
<reference evidence="11 12" key="2">
    <citation type="submission" date="2020-08" db="EMBL/GenBank/DDBJ databases">
        <title>Adhaeribacter dokdonensis sp. nov., isolated from the rhizosphere of Elymus tsukushiensis, a plant native to the Dokdo Islands, Republic of Korea.</title>
        <authorList>
            <person name="Ghim S.Y."/>
        </authorList>
    </citation>
    <scope>NUCLEOTIDE SEQUENCE [LARGE SCALE GENOMIC DNA]</scope>
    <source>
        <strain evidence="11 12">KUDC8001</strain>
    </source>
</reference>
<keyword evidence="4" id="KW-0444">Lipid biosynthesis</keyword>
<evidence type="ECO:0000256" key="7">
    <source>
        <dbReference type="ARBA" id="ARBA00022679"/>
    </source>
</evidence>